<dbReference type="InParanoid" id="A0A3N4KN17"/>
<proteinExistence type="predicted"/>
<gene>
    <name evidence="1" type="ORF">P167DRAFT_537413</name>
</gene>
<evidence type="ECO:0000313" key="2">
    <source>
        <dbReference type="Proteomes" id="UP000277580"/>
    </source>
</evidence>
<dbReference type="EMBL" id="ML119141">
    <property type="protein sequence ID" value="RPB10732.1"/>
    <property type="molecule type" value="Genomic_DNA"/>
</dbReference>
<name>A0A3N4KN17_9PEZI</name>
<reference evidence="1 2" key="1">
    <citation type="journal article" date="2018" name="Nat. Ecol. Evol.">
        <title>Pezizomycetes genomes reveal the molecular basis of ectomycorrhizal truffle lifestyle.</title>
        <authorList>
            <person name="Murat C."/>
            <person name="Payen T."/>
            <person name="Noel B."/>
            <person name="Kuo A."/>
            <person name="Morin E."/>
            <person name="Chen J."/>
            <person name="Kohler A."/>
            <person name="Krizsan K."/>
            <person name="Balestrini R."/>
            <person name="Da Silva C."/>
            <person name="Montanini B."/>
            <person name="Hainaut M."/>
            <person name="Levati E."/>
            <person name="Barry K.W."/>
            <person name="Belfiori B."/>
            <person name="Cichocki N."/>
            <person name="Clum A."/>
            <person name="Dockter R.B."/>
            <person name="Fauchery L."/>
            <person name="Guy J."/>
            <person name="Iotti M."/>
            <person name="Le Tacon F."/>
            <person name="Lindquist E.A."/>
            <person name="Lipzen A."/>
            <person name="Malagnac F."/>
            <person name="Mello A."/>
            <person name="Molinier V."/>
            <person name="Miyauchi S."/>
            <person name="Poulain J."/>
            <person name="Riccioni C."/>
            <person name="Rubini A."/>
            <person name="Sitrit Y."/>
            <person name="Splivallo R."/>
            <person name="Traeger S."/>
            <person name="Wang M."/>
            <person name="Zifcakova L."/>
            <person name="Wipf D."/>
            <person name="Zambonelli A."/>
            <person name="Paolocci F."/>
            <person name="Nowrousian M."/>
            <person name="Ottonello S."/>
            <person name="Baldrian P."/>
            <person name="Spatafora J.W."/>
            <person name="Henrissat B."/>
            <person name="Nagy L.G."/>
            <person name="Aury J.M."/>
            <person name="Wincker P."/>
            <person name="Grigoriev I.V."/>
            <person name="Bonfante P."/>
            <person name="Martin F.M."/>
        </authorList>
    </citation>
    <scope>NUCLEOTIDE SEQUENCE [LARGE SCALE GENOMIC DNA]</scope>
    <source>
        <strain evidence="1 2">CCBAS932</strain>
    </source>
</reference>
<evidence type="ECO:0000313" key="1">
    <source>
        <dbReference type="EMBL" id="RPB10732.1"/>
    </source>
</evidence>
<protein>
    <submittedName>
        <fullName evidence="1">Uncharacterized protein</fullName>
    </submittedName>
</protein>
<accession>A0A3N4KN17</accession>
<dbReference type="Proteomes" id="UP000277580">
    <property type="component" value="Unassembled WGS sequence"/>
</dbReference>
<organism evidence="1 2">
    <name type="scientific">Morchella conica CCBAS932</name>
    <dbReference type="NCBI Taxonomy" id="1392247"/>
    <lineage>
        <taxon>Eukaryota</taxon>
        <taxon>Fungi</taxon>
        <taxon>Dikarya</taxon>
        <taxon>Ascomycota</taxon>
        <taxon>Pezizomycotina</taxon>
        <taxon>Pezizomycetes</taxon>
        <taxon>Pezizales</taxon>
        <taxon>Morchellaceae</taxon>
        <taxon>Morchella</taxon>
    </lineage>
</organism>
<dbReference type="AlphaFoldDB" id="A0A3N4KN17"/>
<sequence length="167" mass="19116">MSLSTTDQSRAPAPNPSLLSELIAERTALEVALTFNRSERRQATRFFYMCAYEIEFIKADLKKRGYFGSTGITTRAAADKPVADLLQNIKGLRNLKHEIERRKNTAGRNVFELPREIFELGLKITYEQGLIEQAKEQKRQRGMEQEEIMEAYMAVMEDIRKHGASSV</sequence>
<keyword evidence="2" id="KW-1185">Reference proteome</keyword>